<dbReference type="Pfam" id="PF17166">
    <property type="entry name" value="DUF5126"/>
    <property type="match status" value="1"/>
</dbReference>
<sequence>MKKLLNISCYILASSFVWSCSDVRDWSDPVDKEAPGVVRDVAVRNVNGGAVISYTLPDDDDLLGVKAVYVLNDGVPREIYSSAFKDSITLEGYADTEAFSVSLYAVDKSKNESLPVEVTINPLTPPIKLIRETLDISPTFGGVFATWDNPLNKEISVTLYNRTPGGELTVFDTYYSNASRGRYTFRGLTSEPQDLVVELRDRWNNFARPLDTVLTPLFETEILGRDERGGMIWTQWGYNEGTHLFRGDMHRLISNRTIANATDGELMSGSVYWHCSNNMLSDFMPGQPEVNTFPYYFTIDMGRKASYSRLAMWMRDRSPLFSAELPSVFEIWATNEPKPISEIGNGSREDNLKYWTEWPAAGGTDAWKNDWVKIADCVMQLPSGTMSPSELTNEDRDYIRSGFVYDIDTEQAGKPYRYLRFVVHKTNTGVPQFMISELKFWGAYAD</sequence>
<proteinExistence type="predicted"/>
<dbReference type="Pfam" id="PF16391">
    <property type="entry name" value="DUF5000"/>
    <property type="match status" value="1"/>
</dbReference>
<feature type="chain" id="PRO_5046655133" description="DUF4959 domain-containing protein" evidence="1">
    <location>
        <begin position="20"/>
        <end position="446"/>
    </location>
</feature>
<dbReference type="Gene3D" id="2.60.120.260">
    <property type="entry name" value="Galactose-binding domain-like"/>
    <property type="match status" value="1"/>
</dbReference>
<evidence type="ECO:0000259" key="4">
    <source>
        <dbReference type="Pfam" id="PF17166"/>
    </source>
</evidence>
<evidence type="ECO:0008006" key="7">
    <source>
        <dbReference type="Google" id="ProtNLM"/>
    </source>
</evidence>
<keyword evidence="1" id="KW-0732">Signal</keyword>
<dbReference type="Pfam" id="PF16323">
    <property type="entry name" value="DUF4959"/>
    <property type="match status" value="1"/>
</dbReference>
<evidence type="ECO:0000313" key="5">
    <source>
        <dbReference type="EMBL" id="GGC39282.1"/>
    </source>
</evidence>
<dbReference type="Proteomes" id="UP000597338">
    <property type="component" value="Unassembled WGS sequence"/>
</dbReference>
<protein>
    <recommendedName>
        <fullName evidence="7">DUF4959 domain-containing protein</fullName>
    </recommendedName>
</protein>
<feature type="signal peptide" evidence="1">
    <location>
        <begin position="1"/>
        <end position="19"/>
    </location>
</feature>
<evidence type="ECO:0000259" key="3">
    <source>
        <dbReference type="Pfam" id="PF16391"/>
    </source>
</evidence>
<dbReference type="InterPro" id="IPR032527">
    <property type="entry name" value="DUF4959"/>
</dbReference>
<feature type="domain" description="DUF5000" evidence="3">
    <location>
        <begin position="288"/>
        <end position="442"/>
    </location>
</feature>
<dbReference type="RefSeq" id="WP_188752683.1">
    <property type="nucleotide sequence ID" value="NZ_BMIK01000014.1"/>
</dbReference>
<organism evidence="5 6">
    <name type="scientific">Parapedobacter defluvii</name>
    <dbReference type="NCBI Taxonomy" id="2045106"/>
    <lineage>
        <taxon>Bacteria</taxon>
        <taxon>Pseudomonadati</taxon>
        <taxon>Bacteroidota</taxon>
        <taxon>Sphingobacteriia</taxon>
        <taxon>Sphingobacteriales</taxon>
        <taxon>Sphingobacteriaceae</taxon>
        <taxon>Parapedobacter</taxon>
    </lineage>
</organism>
<evidence type="ECO:0000256" key="1">
    <source>
        <dbReference type="SAM" id="SignalP"/>
    </source>
</evidence>
<name>A0ABQ1MEB3_9SPHI</name>
<keyword evidence="6" id="KW-1185">Reference proteome</keyword>
<dbReference type="EMBL" id="BMIK01000014">
    <property type="protein sequence ID" value="GGC39282.1"/>
    <property type="molecule type" value="Genomic_DNA"/>
</dbReference>
<evidence type="ECO:0000313" key="6">
    <source>
        <dbReference type="Proteomes" id="UP000597338"/>
    </source>
</evidence>
<reference evidence="6" key="1">
    <citation type="journal article" date="2019" name="Int. J. Syst. Evol. Microbiol.">
        <title>The Global Catalogue of Microorganisms (GCM) 10K type strain sequencing project: providing services to taxonomists for standard genome sequencing and annotation.</title>
        <authorList>
            <consortium name="The Broad Institute Genomics Platform"/>
            <consortium name="The Broad Institute Genome Sequencing Center for Infectious Disease"/>
            <person name="Wu L."/>
            <person name="Ma J."/>
        </authorList>
    </citation>
    <scope>NUCLEOTIDE SEQUENCE [LARGE SCALE GENOMIC DNA]</scope>
    <source>
        <strain evidence="6">CGMCC 1.15342</strain>
    </source>
</reference>
<accession>A0ABQ1MEB3</accession>
<feature type="domain" description="DUF4959" evidence="2">
    <location>
        <begin position="19"/>
        <end position="122"/>
    </location>
</feature>
<dbReference type="InterPro" id="IPR032164">
    <property type="entry name" value="DUF5000"/>
</dbReference>
<dbReference type="InterPro" id="IPR033431">
    <property type="entry name" value="DUF5126"/>
</dbReference>
<feature type="domain" description="DUF5126" evidence="4">
    <location>
        <begin position="123"/>
        <end position="222"/>
    </location>
</feature>
<comment type="caution">
    <text evidence="5">The sequence shown here is derived from an EMBL/GenBank/DDBJ whole genome shotgun (WGS) entry which is preliminary data.</text>
</comment>
<gene>
    <name evidence="5" type="ORF">GCM10011386_34200</name>
</gene>
<evidence type="ECO:0000259" key="2">
    <source>
        <dbReference type="Pfam" id="PF16323"/>
    </source>
</evidence>